<organism evidence="2 3">
    <name type="scientific">Variovorax guangxiensis</name>
    <dbReference type="NCBI Taxonomy" id="1775474"/>
    <lineage>
        <taxon>Bacteria</taxon>
        <taxon>Pseudomonadati</taxon>
        <taxon>Pseudomonadota</taxon>
        <taxon>Betaproteobacteria</taxon>
        <taxon>Burkholderiales</taxon>
        <taxon>Comamonadaceae</taxon>
        <taxon>Variovorax</taxon>
    </lineage>
</organism>
<dbReference type="InterPro" id="IPR028973">
    <property type="entry name" value="PhnB-like"/>
</dbReference>
<dbReference type="EMBL" id="RXFT01000001">
    <property type="protein sequence ID" value="RUR66401.1"/>
    <property type="molecule type" value="Genomic_DNA"/>
</dbReference>
<dbReference type="PANTHER" id="PTHR33990:SF2">
    <property type="entry name" value="PHNB-LIKE DOMAIN-CONTAINING PROTEIN"/>
    <property type="match status" value="1"/>
</dbReference>
<name>A0A433MEP0_9BURK</name>
<comment type="caution">
    <text evidence="2">The sequence shown here is derived from an EMBL/GenBank/DDBJ whole genome shotgun (WGS) entry which is preliminary data.</text>
</comment>
<dbReference type="InterPro" id="IPR009725">
    <property type="entry name" value="3_dmu_93_MTrfase"/>
</dbReference>
<dbReference type="SUPFAM" id="SSF54593">
    <property type="entry name" value="Glyoxalase/Bleomycin resistance protein/Dihydroxybiphenyl dioxygenase"/>
    <property type="match status" value="1"/>
</dbReference>
<gene>
    <name evidence="2" type="ORF">EJP67_04930</name>
</gene>
<dbReference type="CDD" id="cd06588">
    <property type="entry name" value="PhnB_like"/>
    <property type="match status" value="1"/>
</dbReference>
<protein>
    <submittedName>
        <fullName evidence="2">VOC family protein</fullName>
    </submittedName>
</protein>
<dbReference type="Proteomes" id="UP000281118">
    <property type="component" value="Unassembled WGS sequence"/>
</dbReference>
<dbReference type="RefSeq" id="WP_126020037.1">
    <property type="nucleotide sequence ID" value="NZ_RXFT01000001.1"/>
</dbReference>
<evidence type="ECO:0000313" key="2">
    <source>
        <dbReference type="EMBL" id="RUR66401.1"/>
    </source>
</evidence>
<dbReference type="Pfam" id="PF06983">
    <property type="entry name" value="3-dmu-9_3-mt"/>
    <property type="match status" value="1"/>
</dbReference>
<dbReference type="OrthoDB" id="5293819at2"/>
<dbReference type="AlphaFoldDB" id="A0A433MEP0"/>
<reference evidence="2 3" key="1">
    <citation type="submission" date="2018-12" db="EMBL/GenBank/DDBJ databases">
        <title>The genome sequences of Variovorax guangxiensis DSM 27352.</title>
        <authorList>
            <person name="Gao J."/>
            <person name="Sun J."/>
        </authorList>
    </citation>
    <scope>NUCLEOTIDE SEQUENCE [LARGE SCALE GENOMIC DNA]</scope>
    <source>
        <strain evidence="2 3">DSM 27352</strain>
    </source>
</reference>
<dbReference type="InterPro" id="IPR029068">
    <property type="entry name" value="Glyas_Bleomycin-R_OHBP_Dase"/>
</dbReference>
<feature type="domain" description="PhnB-like" evidence="1">
    <location>
        <begin position="2"/>
        <end position="116"/>
    </location>
</feature>
<evidence type="ECO:0000259" key="1">
    <source>
        <dbReference type="Pfam" id="PF06983"/>
    </source>
</evidence>
<sequence length="158" mass="17909">MQKIVPCLWFDTNGEEALKFYSSIFPNSRVTDTLLWGDANPSRKGSLLTATFELDGQEFMILNGGPEYKFNPAISMFVPCETQADVDYYWDRLLEGGGQPVQCGWLTDRYGVSWQVAPKAMIRMFQDKDAAKANRAMQAMMKMVKLDLAQVQRAFDGK</sequence>
<dbReference type="Gene3D" id="3.10.180.10">
    <property type="entry name" value="2,3-Dihydroxybiphenyl 1,2-Dioxygenase, domain 1"/>
    <property type="match status" value="1"/>
</dbReference>
<proteinExistence type="predicted"/>
<accession>A0A433MEP0</accession>
<evidence type="ECO:0000313" key="3">
    <source>
        <dbReference type="Proteomes" id="UP000281118"/>
    </source>
</evidence>
<dbReference type="PIRSF" id="PIRSF021700">
    <property type="entry name" value="3_dmu_93_MTrfase"/>
    <property type="match status" value="1"/>
</dbReference>
<dbReference type="PANTHER" id="PTHR33990">
    <property type="entry name" value="PROTEIN YJDN-RELATED"/>
    <property type="match status" value="1"/>
</dbReference>